<dbReference type="OrthoDB" id="6475906at2759"/>
<keyword evidence="1 2" id="KW-0053">Apoptosis</keyword>
<keyword evidence="5" id="KW-1185">Reference proteome</keyword>
<sequence length="250" mass="28123">MPYNKVIFSGFLVSEAACLFDLLFVALRSTELLTMERAKDATKKPCNVWSCDRKIRKSCTVTDLQSLKTEGAKKLSYLDPMDELRIVSELDGTEIEDDEYFQLLPQFPATFLLLRRNEQWMPSCGNGSSTSMCGDLCTHRCSHGSNGRPSDAVDSAAISGLSDRAVYLFGQLCTEEAYKQLLPWLLLRPADLEEIVNADPDKLELLLPRKVIDEIQENSFRALSDYNQAQQAVQILSLYDKAATHVKQNI</sequence>
<evidence type="ECO:0000256" key="1">
    <source>
        <dbReference type="ARBA" id="ARBA00022703"/>
    </source>
</evidence>
<dbReference type="SUPFAM" id="SSF54277">
    <property type="entry name" value="CAD &amp; PB1 domains"/>
    <property type="match status" value="1"/>
</dbReference>
<dbReference type="Proteomes" id="UP000186922">
    <property type="component" value="Unassembled WGS sequence"/>
</dbReference>
<comment type="caution">
    <text evidence="4">The sequence shown here is derived from an EMBL/GenBank/DDBJ whole genome shotgun (WGS) entry which is preliminary data.</text>
</comment>
<evidence type="ECO:0000256" key="2">
    <source>
        <dbReference type="PROSITE-ProRule" id="PRU00447"/>
    </source>
</evidence>
<dbReference type="PROSITE" id="PS51135">
    <property type="entry name" value="CIDE_N"/>
    <property type="match status" value="1"/>
</dbReference>
<dbReference type="AlphaFoldDB" id="A0A1D1VFS6"/>
<evidence type="ECO:0000259" key="3">
    <source>
        <dbReference type="PROSITE" id="PS51135"/>
    </source>
</evidence>
<dbReference type="InterPro" id="IPR003508">
    <property type="entry name" value="CIDE-N_dom"/>
</dbReference>
<dbReference type="GO" id="GO:0006915">
    <property type="term" value="P:apoptotic process"/>
    <property type="evidence" value="ECO:0007669"/>
    <property type="project" value="UniProtKB-UniRule"/>
</dbReference>
<gene>
    <name evidence="4" type="primary">RvY_08993-1</name>
    <name evidence="4" type="synonym">RvY_08993.1</name>
    <name evidence="4" type="ORF">RvY_08993</name>
</gene>
<proteinExistence type="predicted"/>
<evidence type="ECO:0000313" key="5">
    <source>
        <dbReference type="Proteomes" id="UP000186922"/>
    </source>
</evidence>
<dbReference type="GO" id="GO:0042981">
    <property type="term" value="P:regulation of apoptotic process"/>
    <property type="evidence" value="ECO:0007669"/>
    <property type="project" value="TreeGrafter"/>
</dbReference>
<dbReference type="SMART" id="SM00266">
    <property type="entry name" value="CAD"/>
    <property type="match status" value="1"/>
</dbReference>
<evidence type="ECO:0000313" key="4">
    <source>
        <dbReference type="EMBL" id="GAU97753.1"/>
    </source>
</evidence>
<dbReference type="Pfam" id="PF02017">
    <property type="entry name" value="CIDE-N"/>
    <property type="match status" value="1"/>
</dbReference>
<dbReference type="PANTHER" id="PTHR12306:SF15">
    <property type="entry name" value="DNAATION FACTOR-RELATED PROTEIN 1, ISOFORM B-RELATED"/>
    <property type="match status" value="1"/>
</dbReference>
<accession>A0A1D1VFS6</accession>
<reference evidence="4 5" key="1">
    <citation type="journal article" date="2016" name="Nat. Commun.">
        <title>Extremotolerant tardigrade genome and improved radiotolerance of human cultured cells by tardigrade-unique protein.</title>
        <authorList>
            <person name="Hashimoto T."/>
            <person name="Horikawa D.D."/>
            <person name="Saito Y."/>
            <person name="Kuwahara H."/>
            <person name="Kozuka-Hata H."/>
            <person name="Shin-I T."/>
            <person name="Minakuchi Y."/>
            <person name="Ohishi K."/>
            <person name="Motoyama A."/>
            <person name="Aizu T."/>
            <person name="Enomoto A."/>
            <person name="Kondo K."/>
            <person name="Tanaka S."/>
            <person name="Hara Y."/>
            <person name="Koshikawa S."/>
            <person name="Sagara H."/>
            <person name="Miura T."/>
            <person name="Yokobori S."/>
            <person name="Miyagawa K."/>
            <person name="Suzuki Y."/>
            <person name="Kubo T."/>
            <person name="Oyama M."/>
            <person name="Kohara Y."/>
            <person name="Fujiyama A."/>
            <person name="Arakawa K."/>
            <person name="Katayama T."/>
            <person name="Toyoda A."/>
            <person name="Kunieda T."/>
        </authorList>
    </citation>
    <scope>NUCLEOTIDE SEQUENCE [LARGE SCALE GENOMIC DNA]</scope>
    <source>
        <strain evidence="4 5">YOKOZUNA-1</strain>
    </source>
</reference>
<organism evidence="4 5">
    <name type="scientific">Ramazzottius varieornatus</name>
    <name type="common">Water bear</name>
    <name type="synonym">Tardigrade</name>
    <dbReference type="NCBI Taxonomy" id="947166"/>
    <lineage>
        <taxon>Eukaryota</taxon>
        <taxon>Metazoa</taxon>
        <taxon>Ecdysozoa</taxon>
        <taxon>Tardigrada</taxon>
        <taxon>Eutardigrada</taxon>
        <taxon>Parachela</taxon>
        <taxon>Hypsibioidea</taxon>
        <taxon>Ramazzottiidae</taxon>
        <taxon>Ramazzottius</taxon>
    </lineage>
</organism>
<name>A0A1D1VFS6_RAMVA</name>
<protein>
    <recommendedName>
        <fullName evidence="3">CIDE-N domain-containing protein</fullName>
    </recommendedName>
</protein>
<dbReference type="Gene3D" id="3.10.20.10">
    <property type="match status" value="1"/>
</dbReference>
<dbReference type="PANTHER" id="PTHR12306">
    <property type="entry name" value="CELL DEATH ACTIVATOR CIDE"/>
    <property type="match status" value="1"/>
</dbReference>
<feature type="domain" description="CIDE-N" evidence="3">
    <location>
        <begin position="42"/>
        <end position="122"/>
    </location>
</feature>
<dbReference type="EMBL" id="BDGG01000004">
    <property type="protein sequence ID" value="GAU97753.1"/>
    <property type="molecule type" value="Genomic_DNA"/>
</dbReference>